<dbReference type="VEuPathDB" id="TriTrypDB:BSAL_32410"/>
<dbReference type="AlphaFoldDB" id="A0A0S4JJ49"/>
<dbReference type="InterPro" id="IPR022682">
    <property type="entry name" value="Calpain_domain_III"/>
</dbReference>
<dbReference type="Gene3D" id="3.90.70.10">
    <property type="entry name" value="Cysteine proteinases"/>
    <property type="match status" value="1"/>
</dbReference>
<feature type="region of interest" description="Disordered" evidence="3">
    <location>
        <begin position="24"/>
        <end position="46"/>
    </location>
</feature>
<protein>
    <submittedName>
        <fullName evidence="5">Calpain-like cysteine peptidase, putative</fullName>
    </submittedName>
</protein>
<gene>
    <name evidence="5" type="ORF">BSAL_32410</name>
</gene>
<feature type="domain" description="Calpain catalytic" evidence="4">
    <location>
        <begin position="68"/>
        <end position="367"/>
    </location>
</feature>
<organism evidence="5 6">
    <name type="scientific">Bodo saltans</name>
    <name type="common">Flagellated protozoan</name>
    <dbReference type="NCBI Taxonomy" id="75058"/>
    <lineage>
        <taxon>Eukaryota</taxon>
        <taxon>Discoba</taxon>
        <taxon>Euglenozoa</taxon>
        <taxon>Kinetoplastea</taxon>
        <taxon>Metakinetoplastina</taxon>
        <taxon>Eubodonida</taxon>
        <taxon>Bodonidae</taxon>
        <taxon>Bodo</taxon>
    </lineage>
</organism>
<dbReference type="SUPFAM" id="SSF49758">
    <property type="entry name" value="Calpain large subunit, middle domain (domain III)"/>
    <property type="match status" value="1"/>
</dbReference>
<feature type="compositionally biased region" description="Polar residues" evidence="3">
    <location>
        <begin position="24"/>
        <end position="41"/>
    </location>
</feature>
<dbReference type="SUPFAM" id="SSF54001">
    <property type="entry name" value="Cysteine proteinases"/>
    <property type="match status" value="1"/>
</dbReference>
<evidence type="ECO:0000259" key="4">
    <source>
        <dbReference type="PROSITE" id="PS50203"/>
    </source>
</evidence>
<dbReference type="SMART" id="SM00720">
    <property type="entry name" value="calpain_III"/>
    <property type="match status" value="1"/>
</dbReference>
<evidence type="ECO:0000256" key="2">
    <source>
        <dbReference type="PROSITE-ProRule" id="PRU00239"/>
    </source>
</evidence>
<dbReference type="InterPro" id="IPR001300">
    <property type="entry name" value="Peptidase_C2_calpain_cat"/>
</dbReference>
<feature type="active site" evidence="1">
    <location>
        <position position="289"/>
    </location>
</feature>
<dbReference type="Pfam" id="PF00648">
    <property type="entry name" value="Peptidase_C2"/>
    <property type="match status" value="1"/>
</dbReference>
<dbReference type="EMBL" id="CYKH01001935">
    <property type="protein sequence ID" value="CUG91503.1"/>
    <property type="molecule type" value="Genomic_DNA"/>
</dbReference>
<dbReference type="PROSITE" id="PS50203">
    <property type="entry name" value="CALPAIN_CAT"/>
    <property type="match status" value="1"/>
</dbReference>
<dbReference type="InterPro" id="IPR036213">
    <property type="entry name" value="Calpain_III_sf"/>
</dbReference>
<evidence type="ECO:0000256" key="3">
    <source>
        <dbReference type="SAM" id="MobiDB-lite"/>
    </source>
</evidence>
<dbReference type="PANTHER" id="PTHR10183:SF430">
    <property type="entry name" value="CYSTEINE PEPTIDASE, PUTATIVE-RELATED"/>
    <property type="match status" value="1"/>
</dbReference>
<dbReference type="PANTHER" id="PTHR10183">
    <property type="entry name" value="CALPAIN"/>
    <property type="match status" value="1"/>
</dbReference>
<dbReference type="Gene3D" id="2.60.120.380">
    <property type="match status" value="2"/>
</dbReference>
<dbReference type="OMA" id="HENIKGH"/>
<dbReference type="OrthoDB" id="424753at2759"/>
<dbReference type="InterPro" id="IPR038765">
    <property type="entry name" value="Papain-like_cys_pep_sf"/>
</dbReference>
<dbReference type="InterPro" id="IPR022684">
    <property type="entry name" value="Calpain_cysteine_protease"/>
</dbReference>
<dbReference type="GO" id="GO:0004198">
    <property type="term" value="F:calcium-dependent cysteine-type endopeptidase activity"/>
    <property type="evidence" value="ECO:0007669"/>
    <property type="project" value="InterPro"/>
</dbReference>
<accession>A0A0S4JJ49</accession>
<sequence>KTPKFVPLCATLSLHSLPKINLQNPPLNKLSQRPQSSSCQLTRDGPRECRRKKKKGALLQLCHQLDGYFQDTQFQPDELSLQRIASADYQVSQWSRITEIAGNAAVLFPEDNNFQFPHDCPPSFSWVFASLKAAVEPAFIRSLITPQQINPSGVYTVKVFIDGAWRYVVVDDFLPLKKDGSFAFTGPAEGKYYWPCIIEKAIAKLHSGYQALDQDVQVRHPIERKTSCATTMTDFCGGVGISRDLHHEEFNADDWWRTLLDLYTSRAKLIGTSLSDDGPTLSHGIVPRHSYEITQVKQVNGFRLLQLQSSWVERTWNGEWASKSVLWEQHPDVAEALDIKNLIGNAFWMPYARFLQVFASVHLCRSFPGVNSKVIDGEWGAQFCGGPYFDPTWVHNPRYKLDMAGAGAVFLNLGLPDSRFTDSDVETLAFHVLKSDTYPIRFDKDAVVAKTSYVITTSVSFDGTFGEGSYWIVPSTYVPGRAGKFIIRMFSLAPFVIRHENIKGHWSEASHSSYIESSGEYQSGEDNMQYALEFPGNMATDGSGESGRVLIKLHTPETDQLSLALFLVDSSDRARLLGPIPEDKVIARSKFLISNTVYLEAYIPANASRYTIVTCLNPEHSQAKFTVTVWSSIHKFNVVPLPFWKKKAVACSWDSSGAYQETARNPQVELITAQANMTFAIKMEVSDCVDPSIVFFVVGNRDRVGEGLRGKIPDERVVARSTYLRYGSVVKDFTIGAVPLNSYLIVPCLQPPGSKGNCTITVSCISDDFTVRLLQDGS</sequence>
<dbReference type="Pfam" id="PF01067">
    <property type="entry name" value="Calpain_III"/>
    <property type="match status" value="1"/>
</dbReference>
<feature type="non-terminal residue" evidence="5">
    <location>
        <position position="1"/>
    </location>
</feature>
<dbReference type="GO" id="GO:0006508">
    <property type="term" value="P:proteolysis"/>
    <property type="evidence" value="ECO:0007669"/>
    <property type="project" value="InterPro"/>
</dbReference>
<keyword evidence="6" id="KW-1185">Reference proteome</keyword>
<dbReference type="Proteomes" id="UP000051952">
    <property type="component" value="Unassembled WGS sequence"/>
</dbReference>
<reference evidence="6" key="1">
    <citation type="submission" date="2015-09" db="EMBL/GenBank/DDBJ databases">
        <authorList>
            <consortium name="Pathogen Informatics"/>
        </authorList>
    </citation>
    <scope>NUCLEOTIDE SEQUENCE [LARGE SCALE GENOMIC DNA]</scope>
    <source>
        <strain evidence="6">Lake Konstanz</strain>
    </source>
</reference>
<evidence type="ECO:0000256" key="1">
    <source>
        <dbReference type="PIRSR" id="PIRSR622684-1"/>
    </source>
</evidence>
<dbReference type="InterPro" id="IPR022683">
    <property type="entry name" value="Calpain_III"/>
</dbReference>
<dbReference type="SMART" id="SM00230">
    <property type="entry name" value="CysPc"/>
    <property type="match status" value="1"/>
</dbReference>
<evidence type="ECO:0000313" key="5">
    <source>
        <dbReference type="EMBL" id="CUG91503.1"/>
    </source>
</evidence>
<dbReference type="PRINTS" id="PR00704">
    <property type="entry name" value="CALPAIN"/>
</dbReference>
<proteinExistence type="predicted"/>
<comment type="caution">
    <text evidence="2">Lacks conserved residue(s) required for the propagation of feature annotation.</text>
</comment>
<name>A0A0S4JJ49_BODSA</name>
<evidence type="ECO:0000313" key="6">
    <source>
        <dbReference type="Proteomes" id="UP000051952"/>
    </source>
</evidence>